<dbReference type="AlphaFoldDB" id="A0A2A2SGZ7"/>
<sequence length="162" mass="16547">MVGVLAALLLAGCGEDRATTNTASAGAKLEAAAIEAGLVPDPERATLIGSWAADSDRVCVAPGEGGRDRIGVLLDYGEGNGCVAAGGVRRAGDRLDVDFGRCRVQARFDGERISFPASVPQDCERLCRGNATLSALSVARVSDSAAEAATLRTPSGRLLCAD</sequence>
<gene>
    <name evidence="1" type="ORF">CKY28_03580</name>
</gene>
<evidence type="ECO:0000313" key="1">
    <source>
        <dbReference type="EMBL" id="PAX08482.1"/>
    </source>
</evidence>
<proteinExistence type="predicted"/>
<dbReference type="OrthoDB" id="7448000at2"/>
<dbReference type="EMBL" id="NSLI01000002">
    <property type="protein sequence ID" value="PAX08482.1"/>
    <property type="molecule type" value="Genomic_DNA"/>
</dbReference>
<evidence type="ECO:0000313" key="2">
    <source>
        <dbReference type="Proteomes" id="UP000218151"/>
    </source>
</evidence>
<organism evidence="1 2">
    <name type="scientific">Sphingomonas lenta</name>
    <dbReference type="NCBI Taxonomy" id="1141887"/>
    <lineage>
        <taxon>Bacteria</taxon>
        <taxon>Pseudomonadati</taxon>
        <taxon>Pseudomonadota</taxon>
        <taxon>Alphaproteobacteria</taxon>
        <taxon>Sphingomonadales</taxon>
        <taxon>Sphingomonadaceae</taxon>
        <taxon>Sphingomonas</taxon>
    </lineage>
</organism>
<dbReference type="Proteomes" id="UP000218151">
    <property type="component" value="Unassembled WGS sequence"/>
</dbReference>
<protein>
    <submittedName>
        <fullName evidence="1">Uncharacterized protein</fullName>
    </submittedName>
</protein>
<accession>A0A2A2SGZ7</accession>
<name>A0A2A2SGZ7_9SPHN</name>
<keyword evidence="2" id="KW-1185">Reference proteome</keyword>
<dbReference type="RefSeq" id="WP_095996992.1">
    <property type="nucleotide sequence ID" value="NZ_NSLI01000002.1"/>
</dbReference>
<reference evidence="2" key="1">
    <citation type="submission" date="2017-09" db="EMBL/GenBank/DDBJ databases">
        <authorList>
            <person name="Feng G."/>
            <person name="Zhu H."/>
        </authorList>
    </citation>
    <scope>NUCLEOTIDE SEQUENCE [LARGE SCALE GENOMIC DNA]</scope>
    <source>
        <strain evidence="2">1PNM-20</strain>
    </source>
</reference>
<comment type="caution">
    <text evidence="1">The sequence shown here is derived from an EMBL/GenBank/DDBJ whole genome shotgun (WGS) entry which is preliminary data.</text>
</comment>